<evidence type="ECO:0000313" key="2">
    <source>
        <dbReference type="EMBL" id="CAJ35825.1"/>
    </source>
</evidence>
<dbReference type="AlphaFoldDB" id="Q0W718"/>
<sequence length="183" mass="19617">MTGQKLEYLCKLDYSPAVESGIRWGRIAAIVIAVDLLFTLASLSVYSLIRQIDLSISVERSLISIVNTGEILAAIVFFLLIVVFMASGITGLRKAQCTGSLIQVACLSAVSGLITGAMAAAALVVSNVVIRLYTMPQTGYVTMFSQFSPDSIFNILLWVPVIALVAIVAGICYTGFFVILKKV</sequence>
<organism evidence="2 3">
    <name type="scientific">Methanocella arvoryzae (strain DSM 22066 / NBRC 105507 / MRE50)</name>
    <dbReference type="NCBI Taxonomy" id="351160"/>
    <lineage>
        <taxon>Archaea</taxon>
        <taxon>Methanobacteriati</taxon>
        <taxon>Methanobacteriota</taxon>
        <taxon>Stenosarchaea group</taxon>
        <taxon>Methanomicrobia</taxon>
        <taxon>Methanocellales</taxon>
        <taxon>Methanocellaceae</taxon>
        <taxon>Methanocella</taxon>
    </lineage>
</organism>
<dbReference type="EMBL" id="AM114193">
    <property type="protein sequence ID" value="CAJ35825.1"/>
    <property type="molecule type" value="Genomic_DNA"/>
</dbReference>
<dbReference type="GeneID" id="5143133"/>
<feature type="transmembrane region" description="Helical" evidence="1">
    <location>
        <begin position="27"/>
        <end position="49"/>
    </location>
</feature>
<keyword evidence="1" id="KW-0472">Membrane</keyword>
<dbReference type="KEGG" id="rci:RCIX382"/>
<feature type="transmembrane region" description="Helical" evidence="1">
    <location>
        <begin position="69"/>
        <end position="92"/>
    </location>
</feature>
<feature type="transmembrane region" description="Helical" evidence="1">
    <location>
        <begin position="104"/>
        <end position="132"/>
    </location>
</feature>
<protein>
    <submittedName>
        <fullName evidence="2">Uncharacterized protein</fullName>
    </submittedName>
</protein>
<accession>Q0W718</accession>
<evidence type="ECO:0000256" key="1">
    <source>
        <dbReference type="SAM" id="Phobius"/>
    </source>
</evidence>
<gene>
    <name evidence="2" type="ORF">RCIX382</name>
</gene>
<evidence type="ECO:0000313" key="3">
    <source>
        <dbReference type="Proteomes" id="UP000000663"/>
    </source>
</evidence>
<reference evidence="2 3" key="1">
    <citation type="journal article" date="2006" name="Science">
        <title>Genome of rice cluster I archaea -- the key methane producers in the rice rhizosphere.</title>
        <authorList>
            <person name="Erkel C."/>
            <person name="Kube M."/>
            <person name="Reinhardt R."/>
            <person name="Liesack W."/>
        </authorList>
    </citation>
    <scope>NUCLEOTIDE SEQUENCE [LARGE SCALE GENOMIC DNA]</scope>
    <source>
        <strain evidence="3">DSM 22066 / NBRC 105507 / MRE50</strain>
    </source>
</reference>
<dbReference type="RefSeq" id="WP_012036676.1">
    <property type="nucleotide sequence ID" value="NC_009464.1"/>
</dbReference>
<proteinExistence type="predicted"/>
<keyword evidence="1" id="KW-0812">Transmembrane</keyword>
<keyword evidence="3" id="KW-1185">Reference proteome</keyword>
<feature type="transmembrane region" description="Helical" evidence="1">
    <location>
        <begin position="152"/>
        <end position="180"/>
    </location>
</feature>
<keyword evidence="1" id="KW-1133">Transmembrane helix</keyword>
<dbReference type="Proteomes" id="UP000000663">
    <property type="component" value="Chromosome"/>
</dbReference>
<name>Q0W718_METAR</name>